<name>A0AA41G3A2_9EURY</name>
<keyword evidence="3" id="KW-1185">Reference proteome</keyword>
<feature type="transmembrane region" description="Helical" evidence="1">
    <location>
        <begin position="50"/>
        <end position="74"/>
    </location>
</feature>
<dbReference type="RefSeq" id="WP_162414422.1">
    <property type="nucleotide sequence ID" value="NZ_JAHQXE010000004.1"/>
</dbReference>
<keyword evidence="1" id="KW-0812">Transmembrane</keyword>
<accession>A0AA41G3A2</accession>
<keyword evidence="1" id="KW-1133">Transmembrane helix</keyword>
<dbReference type="AlphaFoldDB" id="A0AA41G3A2"/>
<feature type="transmembrane region" description="Helical" evidence="1">
    <location>
        <begin position="137"/>
        <end position="156"/>
    </location>
</feature>
<protein>
    <submittedName>
        <fullName evidence="2">Uncharacterized protein</fullName>
    </submittedName>
</protein>
<organism evidence="2 3">
    <name type="scientific">Haloarcula salina</name>
    <dbReference type="NCBI Taxonomy" id="1429914"/>
    <lineage>
        <taxon>Archaea</taxon>
        <taxon>Methanobacteriati</taxon>
        <taxon>Methanobacteriota</taxon>
        <taxon>Stenosarchaea group</taxon>
        <taxon>Halobacteria</taxon>
        <taxon>Halobacteriales</taxon>
        <taxon>Haloarculaceae</taxon>
        <taxon>Haloarcula</taxon>
    </lineage>
</organism>
<dbReference type="Proteomes" id="UP001166304">
    <property type="component" value="Unassembled WGS sequence"/>
</dbReference>
<feature type="transmembrane region" description="Helical" evidence="1">
    <location>
        <begin position="95"/>
        <end position="117"/>
    </location>
</feature>
<keyword evidence="1" id="KW-0472">Membrane</keyword>
<evidence type="ECO:0000256" key="1">
    <source>
        <dbReference type="SAM" id="Phobius"/>
    </source>
</evidence>
<evidence type="ECO:0000313" key="3">
    <source>
        <dbReference type="Proteomes" id="UP001166304"/>
    </source>
</evidence>
<sequence>MFPVDARFRQLSAPLSVAAVVAGALLVVPPLVLGELTARAYLLTTAPVIIAIASATPYAVLVGVGTLPVLYAGLGSYASPRGIPRGGERPDLGTALRHATAGVGYALAAAILGAVGIGIDMASPAVASVPTALEPSFFHLGGVVVGALYVGCQLWRYDAAVRQPDPRVIGATVVLGGLLAVSPAVALWVFGGGGL</sequence>
<gene>
    <name evidence="2" type="ORF">KTS37_13755</name>
</gene>
<evidence type="ECO:0000313" key="2">
    <source>
        <dbReference type="EMBL" id="MBV0902854.1"/>
    </source>
</evidence>
<comment type="caution">
    <text evidence="2">The sequence shown here is derived from an EMBL/GenBank/DDBJ whole genome shotgun (WGS) entry which is preliminary data.</text>
</comment>
<proteinExistence type="predicted"/>
<reference evidence="2" key="1">
    <citation type="submission" date="2021-06" db="EMBL/GenBank/DDBJ databases">
        <title>New haloarchaea isolates fom saline soil.</title>
        <authorList>
            <person name="Duran-Viseras A."/>
            <person name="Sanchez-Porro C.S."/>
            <person name="Ventosa A."/>
        </authorList>
    </citation>
    <scope>NUCLEOTIDE SEQUENCE</scope>
    <source>
        <strain evidence="2">JCM 18369</strain>
    </source>
</reference>
<feature type="transmembrane region" description="Helical" evidence="1">
    <location>
        <begin position="168"/>
        <end position="190"/>
    </location>
</feature>
<dbReference type="EMBL" id="JAHQXE010000004">
    <property type="protein sequence ID" value="MBV0902854.1"/>
    <property type="molecule type" value="Genomic_DNA"/>
</dbReference>